<dbReference type="InterPro" id="IPR023214">
    <property type="entry name" value="HAD_sf"/>
</dbReference>
<dbReference type="NCBIfam" id="TIGR00338">
    <property type="entry name" value="serB"/>
    <property type="match status" value="1"/>
</dbReference>
<comment type="catalytic activity">
    <reaction evidence="13">
        <text>O-phospho-D-serine + H2O = D-serine + phosphate</text>
        <dbReference type="Rhea" id="RHEA:24873"/>
        <dbReference type="ChEBI" id="CHEBI:15377"/>
        <dbReference type="ChEBI" id="CHEBI:35247"/>
        <dbReference type="ChEBI" id="CHEBI:43474"/>
        <dbReference type="ChEBI" id="CHEBI:58680"/>
        <dbReference type="EC" id="3.1.3.3"/>
    </reaction>
</comment>
<dbReference type="SFLD" id="SFLDS00003">
    <property type="entry name" value="Haloacid_Dehalogenase"/>
    <property type="match status" value="1"/>
</dbReference>
<sequence>MVDYFLYLFNQQNTESKLNLSLLPPLTDFYQKESKPGSDIELFSFKSDNVQPLKSALYEQSLVQGFDYCLLPTQTTYGPFKLVVFDMDSTLIPIEVIDQLAVEAGAGQEVAKITEAAMRGELDFNQSLERRVKQLKGLSMDSIQVVKEQLIFNTGVEVFCQFIVQQGGEIAIASGGFMPFAEELATRLPFTRVRANCLLDDGKLLTGEVQHPIVNAEVKAASLKKWAIDAGLSEQQCIAVGDGANDLKMLQQAGIGVAFKAKPTLGKSADCVLNFGYLDSLLELLPLIEQCHSSSRVKQN</sequence>
<evidence type="ECO:0000256" key="11">
    <source>
        <dbReference type="ARBA" id="ARBA00031693"/>
    </source>
</evidence>
<dbReference type="Gene3D" id="3.40.50.1000">
    <property type="entry name" value="HAD superfamily/HAD-like"/>
    <property type="match status" value="1"/>
</dbReference>
<dbReference type="Proteomes" id="UP001324185">
    <property type="component" value="Chromosome"/>
</dbReference>
<evidence type="ECO:0000313" key="15">
    <source>
        <dbReference type="Proteomes" id="UP001324185"/>
    </source>
</evidence>
<comment type="cofactor">
    <cofactor evidence="1">
        <name>Mg(2+)</name>
        <dbReference type="ChEBI" id="CHEBI:18420"/>
    </cofactor>
</comment>
<dbReference type="SFLD" id="SFLDG01136">
    <property type="entry name" value="C1.6:_Phosphoserine_Phosphatas"/>
    <property type="match status" value="1"/>
</dbReference>
<reference evidence="14 15" key="1">
    <citation type="submission" date="2023-11" db="EMBL/GenBank/DDBJ databases">
        <title>MicrobeMod: A computational toolkit for identifying prokaryotic methylation and restriction-modification with nanopore sequencing.</title>
        <authorList>
            <person name="Crits-Christoph A."/>
            <person name="Kang S.C."/>
            <person name="Lee H."/>
            <person name="Ostrov N."/>
        </authorList>
    </citation>
    <scope>NUCLEOTIDE SEQUENCE [LARGE SCALE GENOMIC DNA]</scope>
    <source>
        <strain evidence="14 15">DSMZ 16071</strain>
    </source>
</reference>
<dbReference type="RefSeq" id="WP_018624249.1">
    <property type="nucleotide sequence ID" value="NZ_CP140158.1"/>
</dbReference>
<keyword evidence="6" id="KW-0028">Amino-acid biosynthesis</keyword>
<dbReference type="SFLD" id="SFLDG01137">
    <property type="entry name" value="C1.6.1:_Phosphoserine_Phosphat"/>
    <property type="match status" value="1"/>
</dbReference>
<evidence type="ECO:0000256" key="9">
    <source>
        <dbReference type="ARBA" id="ARBA00022842"/>
    </source>
</evidence>
<dbReference type="SUPFAM" id="SSF56784">
    <property type="entry name" value="HAD-like"/>
    <property type="match status" value="1"/>
</dbReference>
<evidence type="ECO:0000256" key="7">
    <source>
        <dbReference type="ARBA" id="ARBA00022723"/>
    </source>
</evidence>
<gene>
    <name evidence="14" type="primary">serB</name>
    <name evidence="14" type="ORF">SR900_04825</name>
</gene>
<accession>A0ABZ0X7J2</accession>
<proteinExistence type="inferred from homology"/>
<dbReference type="EC" id="3.1.3.3" evidence="4"/>
<dbReference type="InterPro" id="IPR036412">
    <property type="entry name" value="HAD-like_sf"/>
</dbReference>
<comment type="catalytic activity">
    <reaction evidence="12">
        <text>O-phospho-L-serine + H2O = L-serine + phosphate</text>
        <dbReference type="Rhea" id="RHEA:21208"/>
        <dbReference type="ChEBI" id="CHEBI:15377"/>
        <dbReference type="ChEBI" id="CHEBI:33384"/>
        <dbReference type="ChEBI" id="CHEBI:43474"/>
        <dbReference type="ChEBI" id="CHEBI:57524"/>
        <dbReference type="EC" id="3.1.3.3"/>
    </reaction>
</comment>
<organism evidence="14 15">
    <name type="scientific">Kangiella aquimarina</name>
    <dbReference type="NCBI Taxonomy" id="261965"/>
    <lineage>
        <taxon>Bacteria</taxon>
        <taxon>Pseudomonadati</taxon>
        <taxon>Pseudomonadota</taxon>
        <taxon>Gammaproteobacteria</taxon>
        <taxon>Kangiellales</taxon>
        <taxon>Kangiellaceae</taxon>
        <taxon>Kangiella</taxon>
    </lineage>
</organism>
<evidence type="ECO:0000256" key="8">
    <source>
        <dbReference type="ARBA" id="ARBA00022801"/>
    </source>
</evidence>
<protein>
    <recommendedName>
        <fullName evidence="5">Phosphoserine phosphatase</fullName>
        <ecNumber evidence="4">3.1.3.3</ecNumber>
    </recommendedName>
    <alternativeName>
        <fullName evidence="11">O-phosphoserine phosphohydrolase</fullName>
    </alternativeName>
</protein>
<evidence type="ECO:0000256" key="6">
    <source>
        <dbReference type="ARBA" id="ARBA00022605"/>
    </source>
</evidence>
<dbReference type="GO" id="GO:0016787">
    <property type="term" value="F:hydrolase activity"/>
    <property type="evidence" value="ECO:0007669"/>
    <property type="project" value="UniProtKB-KW"/>
</dbReference>
<evidence type="ECO:0000256" key="4">
    <source>
        <dbReference type="ARBA" id="ARBA00012640"/>
    </source>
</evidence>
<dbReference type="Pfam" id="PF00702">
    <property type="entry name" value="Hydrolase"/>
    <property type="match status" value="1"/>
</dbReference>
<evidence type="ECO:0000256" key="13">
    <source>
        <dbReference type="ARBA" id="ARBA00048523"/>
    </source>
</evidence>
<evidence type="ECO:0000256" key="10">
    <source>
        <dbReference type="ARBA" id="ARBA00023299"/>
    </source>
</evidence>
<evidence type="ECO:0000256" key="5">
    <source>
        <dbReference type="ARBA" id="ARBA00015196"/>
    </source>
</evidence>
<evidence type="ECO:0000256" key="12">
    <source>
        <dbReference type="ARBA" id="ARBA00048138"/>
    </source>
</evidence>
<name>A0ABZ0X7J2_9GAMM</name>
<keyword evidence="7" id="KW-0479">Metal-binding</keyword>
<keyword evidence="10" id="KW-0718">Serine biosynthesis</keyword>
<evidence type="ECO:0000256" key="1">
    <source>
        <dbReference type="ARBA" id="ARBA00001946"/>
    </source>
</evidence>
<evidence type="ECO:0000256" key="3">
    <source>
        <dbReference type="ARBA" id="ARBA00009184"/>
    </source>
</evidence>
<dbReference type="InterPro" id="IPR004469">
    <property type="entry name" value="PSP"/>
</dbReference>
<dbReference type="EMBL" id="CP140158">
    <property type="protein sequence ID" value="WQG86217.1"/>
    <property type="molecule type" value="Genomic_DNA"/>
</dbReference>
<dbReference type="PANTHER" id="PTHR43344:SF2">
    <property type="entry name" value="PHOSPHOSERINE PHOSPHATASE"/>
    <property type="match status" value="1"/>
</dbReference>
<dbReference type="PANTHER" id="PTHR43344">
    <property type="entry name" value="PHOSPHOSERINE PHOSPHATASE"/>
    <property type="match status" value="1"/>
</dbReference>
<comment type="similarity">
    <text evidence="3">Belongs to the HAD-like hydrolase superfamily. SerB family.</text>
</comment>
<keyword evidence="8 14" id="KW-0378">Hydrolase</keyword>
<evidence type="ECO:0000256" key="2">
    <source>
        <dbReference type="ARBA" id="ARBA00005135"/>
    </source>
</evidence>
<keyword evidence="15" id="KW-1185">Reference proteome</keyword>
<comment type="pathway">
    <text evidence="2">Amino-acid biosynthesis; L-serine biosynthesis; L-serine from 3-phospho-D-glycerate: step 3/3.</text>
</comment>
<dbReference type="NCBIfam" id="TIGR01488">
    <property type="entry name" value="HAD-SF-IB"/>
    <property type="match status" value="1"/>
</dbReference>
<keyword evidence="9" id="KW-0460">Magnesium</keyword>
<dbReference type="SFLD" id="SFLDF00029">
    <property type="entry name" value="phosphoserine_phosphatase"/>
    <property type="match status" value="1"/>
</dbReference>
<evidence type="ECO:0000313" key="14">
    <source>
        <dbReference type="EMBL" id="WQG86217.1"/>
    </source>
</evidence>
<dbReference type="InterPro" id="IPR050582">
    <property type="entry name" value="HAD-like_SerB"/>
</dbReference>